<organism evidence="2 3">
    <name type="scientific">Aromatoleum anaerobium</name>
    <dbReference type="NCBI Taxonomy" id="182180"/>
    <lineage>
        <taxon>Bacteria</taxon>
        <taxon>Pseudomonadati</taxon>
        <taxon>Pseudomonadota</taxon>
        <taxon>Betaproteobacteria</taxon>
        <taxon>Rhodocyclales</taxon>
        <taxon>Rhodocyclaceae</taxon>
        <taxon>Aromatoleum</taxon>
    </lineage>
</organism>
<name>A0ABX1PQQ2_9RHOO</name>
<evidence type="ECO:0000313" key="2">
    <source>
        <dbReference type="EMBL" id="NMG26614.1"/>
    </source>
</evidence>
<evidence type="ECO:0000313" key="3">
    <source>
        <dbReference type="Proteomes" id="UP000615989"/>
    </source>
</evidence>
<dbReference type="EMBL" id="WTVG01000080">
    <property type="protein sequence ID" value="NMG26614.1"/>
    <property type="molecule type" value="Genomic_DNA"/>
</dbReference>
<feature type="region of interest" description="Disordered" evidence="1">
    <location>
        <begin position="25"/>
        <end position="59"/>
    </location>
</feature>
<reference evidence="2" key="1">
    <citation type="submission" date="2019-12" db="EMBL/GenBank/DDBJ databases">
        <title>Comparative genomics gives insights into the taxonomy of the Azoarcus-Aromatoleum group and reveals separate origins of nif in the plant-associated Azoarcus and non-plant-associated Aromatoleum sub-groups.</title>
        <authorList>
            <person name="Lafos M."/>
            <person name="Maluk M."/>
            <person name="Batista M."/>
            <person name="Junghare M."/>
            <person name="Carmona M."/>
            <person name="Faoro H."/>
            <person name="Cruz L.M."/>
            <person name="Battistoni F."/>
            <person name="De Souza E."/>
            <person name="Pedrosa F."/>
            <person name="Chen W.-M."/>
            <person name="Poole P.S."/>
            <person name="Dixon R.A."/>
            <person name="James E.K."/>
        </authorList>
    </citation>
    <scope>NUCLEOTIDE SEQUENCE</scope>
    <source>
        <strain evidence="2">LuFRes1</strain>
    </source>
</reference>
<dbReference type="RefSeq" id="WP_169119932.1">
    <property type="nucleotide sequence ID" value="NZ_WTVG02000039.1"/>
</dbReference>
<protein>
    <submittedName>
        <fullName evidence="2">Uncharacterized protein</fullName>
    </submittedName>
</protein>
<accession>A0ABX1PQQ2</accession>
<sequence>MPIDPNAPQDPKTRVRTSERLWSQEVGAAEAQAPLPPKDPGYEFSNGRKFNDGDGPYAA</sequence>
<gene>
    <name evidence="2" type="ORF">GO606_18245</name>
</gene>
<proteinExistence type="predicted"/>
<feature type="region of interest" description="Disordered" evidence="1">
    <location>
        <begin position="1"/>
        <end position="20"/>
    </location>
</feature>
<dbReference type="Proteomes" id="UP000615989">
    <property type="component" value="Unassembled WGS sequence"/>
</dbReference>
<comment type="caution">
    <text evidence="2">The sequence shown here is derived from an EMBL/GenBank/DDBJ whole genome shotgun (WGS) entry which is preliminary data.</text>
</comment>
<evidence type="ECO:0000256" key="1">
    <source>
        <dbReference type="SAM" id="MobiDB-lite"/>
    </source>
</evidence>
<keyword evidence="3" id="KW-1185">Reference proteome</keyword>